<evidence type="ECO:0000313" key="3">
    <source>
        <dbReference type="Proteomes" id="UP000005824"/>
    </source>
</evidence>
<gene>
    <name evidence="2" type="ORF">CfE428DRAFT_5762</name>
</gene>
<dbReference type="InParanoid" id="B4DA22"/>
<dbReference type="AlphaFoldDB" id="B4DA22"/>
<evidence type="ECO:0000313" key="2">
    <source>
        <dbReference type="EMBL" id="EDY16649.1"/>
    </source>
</evidence>
<evidence type="ECO:0000256" key="1">
    <source>
        <dbReference type="SAM" id="Phobius"/>
    </source>
</evidence>
<keyword evidence="1" id="KW-0472">Membrane</keyword>
<comment type="caution">
    <text evidence="2">The sequence shown here is derived from an EMBL/GenBank/DDBJ whole genome shotgun (WGS) entry which is preliminary data.</text>
</comment>
<accession>B4DA22</accession>
<feature type="transmembrane region" description="Helical" evidence="1">
    <location>
        <begin position="73"/>
        <end position="100"/>
    </location>
</feature>
<keyword evidence="3" id="KW-1185">Reference proteome</keyword>
<protein>
    <submittedName>
        <fullName evidence="2">Uncharacterized protein</fullName>
    </submittedName>
</protein>
<organism evidence="2 3">
    <name type="scientific">Chthoniobacter flavus Ellin428</name>
    <dbReference type="NCBI Taxonomy" id="497964"/>
    <lineage>
        <taxon>Bacteria</taxon>
        <taxon>Pseudomonadati</taxon>
        <taxon>Verrucomicrobiota</taxon>
        <taxon>Spartobacteria</taxon>
        <taxon>Chthoniobacterales</taxon>
        <taxon>Chthoniobacteraceae</taxon>
        <taxon>Chthoniobacter</taxon>
    </lineage>
</organism>
<keyword evidence="1" id="KW-0812">Transmembrane</keyword>
<reference evidence="2 3" key="1">
    <citation type="journal article" date="2011" name="J. Bacteriol.">
        <title>Genome sequence of Chthoniobacter flavus Ellin428, an aerobic heterotrophic soil bacterium.</title>
        <authorList>
            <person name="Kant R."/>
            <person name="van Passel M.W."/>
            <person name="Palva A."/>
            <person name="Lucas S."/>
            <person name="Lapidus A."/>
            <person name="Glavina Del Rio T."/>
            <person name="Dalin E."/>
            <person name="Tice H."/>
            <person name="Bruce D."/>
            <person name="Goodwin L."/>
            <person name="Pitluck S."/>
            <person name="Larimer F.W."/>
            <person name="Land M.L."/>
            <person name="Hauser L."/>
            <person name="Sangwan P."/>
            <person name="de Vos W.M."/>
            <person name="Janssen P.H."/>
            <person name="Smidt H."/>
        </authorList>
    </citation>
    <scope>NUCLEOTIDE SEQUENCE [LARGE SCALE GENOMIC DNA]</scope>
    <source>
        <strain evidence="2 3">Ellin428</strain>
    </source>
</reference>
<proteinExistence type="predicted"/>
<sequence>MNTEPLQETGFHCPLCGELLPSNATECTKCDWVPGYQEAQKPQPRNPHDLLAAVLSLALPGAGHYFKGYRLMGWLLLLVGVPVVVVFAFAFTMFFGWFLVPTYWGAVAADAYIRKDLRPGFLPAQPA</sequence>
<keyword evidence="1" id="KW-1133">Transmembrane helix</keyword>
<dbReference type="Proteomes" id="UP000005824">
    <property type="component" value="Unassembled WGS sequence"/>
</dbReference>
<name>B4DA22_9BACT</name>
<dbReference type="STRING" id="497964.CfE428DRAFT_5762"/>
<dbReference type="EMBL" id="ABVL01000029">
    <property type="protein sequence ID" value="EDY16649.1"/>
    <property type="molecule type" value="Genomic_DNA"/>
</dbReference>